<dbReference type="SUPFAM" id="SSF47819">
    <property type="entry name" value="HRDC-like"/>
    <property type="match status" value="1"/>
</dbReference>
<dbReference type="Proteomes" id="UP001320159">
    <property type="component" value="Unassembled WGS sequence"/>
</dbReference>
<dbReference type="InterPro" id="IPR002121">
    <property type="entry name" value="HRDC_dom"/>
</dbReference>
<dbReference type="GO" id="GO:0016787">
    <property type="term" value="F:hydrolase activity"/>
    <property type="evidence" value="ECO:0007669"/>
    <property type="project" value="UniProtKB-KW"/>
</dbReference>
<dbReference type="GO" id="GO:0005524">
    <property type="term" value="F:ATP binding"/>
    <property type="evidence" value="ECO:0007669"/>
    <property type="project" value="UniProtKB-KW"/>
</dbReference>
<dbReference type="Pfam" id="PF02889">
    <property type="entry name" value="Sec63"/>
    <property type="match status" value="1"/>
</dbReference>
<keyword evidence="2" id="KW-0547">Nucleotide-binding</keyword>
<proteinExistence type="inferred from homology"/>
<dbReference type="InterPro" id="IPR057842">
    <property type="entry name" value="WH_MER3"/>
</dbReference>
<feature type="domain" description="Helicase C-terminal" evidence="9">
    <location>
        <begin position="224"/>
        <end position="426"/>
    </location>
</feature>
<dbReference type="SUPFAM" id="SSF52540">
    <property type="entry name" value="P-loop containing nucleoside triphosphate hydrolases"/>
    <property type="match status" value="1"/>
</dbReference>
<dbReference type="Gene3D" id="2.70.180.20">
    <property type="match status" value="1"/>
</dbReference>
<evidence type="ECO:0000256" key="2">
    <source>
        <dbReference type="ARBA" id="ARBA00022741"/>
    </source>
</evidence>
<dbReference type="PROSITE" id="PS51194">
    <property type="entry name" value="HELICASE_CTER"/>
    <property type="match status" value="1"/>
</dbReference>
<dbReference type="GO" id="GO:0140097">
    <property type="term" value="F:catalytic activity, acting on DNA"/>
    <property type="evidence" value="ECO:0007669"/>
    <property type="project" value="UniProtKB-ARBA"/>
</dbReference>
<dbReference type="InterPro" id="IPR050474">
    <property type="entry name" value="Hel308_SKI2-like"/>
</dbReference>
<dbReference type="GO" id="GO:0003676">
    <property type="term" value="F:nucleic acid binding"/>
    <property type="evidence" value="ECO:0007669"/>
    <property type="project" value="InterPro"/>
</dbReference>
<evidence type="ECO:0000256" key="5">
    <source>
        <dbReference type="ARBA" id="ARBA00022840"/>
    </source>
</evidence>
<evidence type="ECO:0000313" key="10">
    <source>
        <dbReference type="EMBL" id="MCD1293411.1"/>
    </source>
</evidence>
<comment type="similarity">
    <text evidence="1">Belongs to the helicase family. RecQ subfamily.</text>
</comment>
<dbReference type="InterPro" id="IPR049173">
    <property type="entry name" value="NucS_N_sf"/>
</dbReference>
<evidence type="ECO:0000313" key="11">
    <source>
        <dbReference type="Proteomes" id="UP001320159"/>
    </source>
</evidence>
<dbReference type="SMART" id="SM00341">
    <property type="entry name" value="HRDC"/>
    <property type="match status" value="1"/>
</dbReference>
<evidence type="ECO:0000256" key="3">
    <source>
        <dbReference type="ARBA" id="ARBA00022801"/>
    </source>
</evidence>
<dbReference type="SMART" id="SM00973">
    <property type="entry name" value="Sec63"/>
    <property type="match status" value="1"/>
</dbReference>
<feature type="domain" description="HRDC" evidence="7">
    <location>
        <begin position="923"/>
        <end position="999"/>
    </location>
</feature>
<dbReference type="InterPro" id="IPR048302">
    <property type="entry name" value="NucS_N"/>
</dbReference>
<dbReference type="PROSITE" id="PS50967">
    <property type="entry name" value="HRDC"/>
    <property type="match status" value="1"/>
</dbReference>
<evidence type="ECO:0000259" key="8">
    <source>
        <dbReference type="PROSITE" id="PS51192"/>
    </source>
</evidence>
<evidence type="ECO:0000259" key="9">
    <source>
        <dbReference type="PROSITE" id="PS51194"/>
    </source>
</evidence>
<evidence type="ECO:0000256" key="4">
    <source>
        <dbReference type="ARBA" id="ARBA00022806"/>
    </source>
</evidence>
<evidence type="ECO:0000256" key="6">
    <source>
        <dbReference type="SAM" id="MobiDB-lite"/>
    </source>
</evidence>
<feature type="region of interest" description="Disordered" evidence="6">
    <location>
        <begin position="888"/>
        <end position="918"/>
    </location>
</feature>
<dbReference type="PANTHER" id="PTHR47961">
    <property type="entry name" value="DNA POLYMERASE THETA, PUTATIVE (AFU_ORTHOLOGUE AFUA_1G05260)-RELATED"/>
    <property type="match status" value="1"/>
</dbReference>
<dbReference type="Pfam" id="PF23445">
    <property type="entry name" value="WHD_SNRNP200"/>
    <property type="match status" value="1"/>
</dbReference>
<keyword evidence="11" id="KW-1185">Reference proteome</keyword>
<reference evidence="10 11" key="1">
    <citation type="submission" date="2017-11" db="EMBL/GenBank/DDBJ databases">
        <title>Isolation and Characterization of Family Methanocellaceae Species from Potential Methane Hydrate Area Offshore Southwestern Taiwan.</title>
        <authorList>
            <person name="Zhang W.-L."/>
            <person name="Chen W.-C."/>
            <person name="Lai M.-C."/>
            <person name="Chen S.-C."/>
        </authorList>
    </citation>
    <scope>NUCLEOTIDE SEQUENCE [LARGE SCALE GENOMIC DNA]</scope>
    <source>
        <strain evidence="10 11">CWC-04</strain>
    </source>
</reference>
<keyword evidence="3" id="KW-0378">Hydrolase</keyword>
<gene>
    <name evidence="10" type="ORF">CUJ83_00160</name>
</gene>
<dbReference type="Gene3D" id="1.10.150.80">
    <property type="entry name" value="HRDC domain"/>
    <property type="match status" value="1"/>
</dbReference>
<dbReference type="SMART" id="SM00490">
    <property type="entry name" value="HELICc"/>
    <property type="match status" value="1"/>
</dbReference>
<dbReference type="CDD" id="cd18795">
    <property type="entry name" value="SF2_C_Ski2"/>
    <property type="match status" value="1"/>
</dbReference>
<dbReference type="Pfam" id="PF00270">
    <property type="entry name" value="DEAD"/>
    <property type="match status" value="1"/>
</dbReference>
<dbReference type="InterPro" id="IPR044876">
    <property type="entry name" value="HRDC_dom_sf"/>
</dbReference>
<dbReference type="Pfam" id="PF00271">
    <property type="entry name" value="Helicase_C"/>
    <property type="match status" value="1"/>
</dbReference>
<dbReference type="InterPro" id="IPR027417">
    <property type="entry name" value="P-loop_NTPase"/>
</dbReference>
<dbReference type="GO" id="GO:0004386">
    <property type="term" value="F:helicase activity"/>
    <property type="evidence" value="ECO:0007669"/>
    <property type="project" value="UniProtKB-KW"/>
</dbReference>
<dbReference type="AlphaFoldDB" id="A0AAP2W5S2"/>
<dbReference type="SUPFAM" id="SSF46785">
    <property type="entry name" value="Winged helix' DNA-binding domain"/>
    <property type="match status" value="1"/>
</dbReference>
<dbReference type="PROSITE" id="PS51192">
    <property type="entry name" value="HELICASE_ATP_BIND_1"/>
    <property type="match status" value="1"/>
</dbReference>
<dbReference type="InterPro" id="IPR036390">
    <property type="entry name" value="WH_DNA-bd_sf"/>
</dbReference>
<sequence>MFPFKDFNRMQSRAVPVILNSDGNVVVSAPTASGKTVLAEAAMVKELGKADKGKVLFIAPLRALTNEKESEWKHVLGSLGFKVYVVTGERELSPFEAKSADVIITTPEKWDSATRKYRQERYSFVKDVALVIIDEVHLLDSDSRGGALEAVISRMKRISSFMKQPLRIVALSATMPNIGDVAKWVGASEENTLTFDNSYRPVELDTSVIPYSPKDNEFLNKYIRLYKAYDLIKDELAAGHQALIFVSTRQDTYQATEKLCEIMRKNSAPYFLIPPEMRRLQEIKSRVSNPSLKKCISCGTAFHHAGLPSEDKTAVENAFREGCIKILVSTSTLAWGVNLPARVVVIRDTEMYDPIAGTKDISPIDLLQMLGRAGRPGYDTRGKGLVIVPYSRLGAYRDLLKSGKSIESVLKYNLAEHLNAEIAVGMVKNVIEAADWLKTTFLYVRSKTDPVTYGITDIDRMISTKIDYLVRNGFVNEDDGVLSATPLGVMTSDFYLRLETSLLFKECARRERLSTDEVLDIISRAAEFSDVATRPGESGSVKSLAGMDLGPGGIAKVRAILNGYINRDVPDELKSDAWAIKQNASRLLSAFARFCEEYSSPVLSRKVKMVSVQIDKGVTEEAVSLASVPGVGDRSLDILFKGGIGSLRDAAEKKPEDLIRMGIRGSLAIDIVETARKLPGISVDFSGISRNFAQGNRESELSLINSGGAGTIGVSVKAEGMTICEEKMYIGAGDNKKVPVRLPAGDGPVHIKVSVDYTDAMLPVDEWKTTLGAATDKAPNKTVDMEGVVNMRQNTYYVIAGEACVEYTGKTEDLYEGNAIVLIKPDSTVVVHGDSGVKPRNYMGQARISQFSFNPANNVRIVAENGEEKLSISFRQVALINTPFEDGNAKFSENGPGDKSKPKESVKSPASKRAGPAIKPELSGIDVDIEKALRALRTSLSKEMNSPPYTIFNDRTIYDLIAKKPKNKEELLGIYGIGQSRVDKFGDAILSALDPEKVP</sequence>
<dbReference type="EMBL" id="PGCK01000001">
    <property type="protein sequence ID" value="MCD1293411.1"/>
    <property type="molecule type" value="Genomic_DNA"/>
</dbReference>
<dbReference type="InterPro" id="IPR011545">
    <property type="entry name" value="DEAD/DEAH_box_helicase_dom"/>
</dbReference>
<feature type="compositionally biased region" description="Basic and acidic residues" evidence="6">
    <location>
        <begin position="896"/>
        <end position="906"/>
    </location>
</feature>
<dbReference type="Gene3D" id="1.10.10.10">
    <property type="entry name" value="Winged helix-like DNA-binding domain superfamily/Winged helix DNA-binding domain"/>
    <property type="match status" value="1"/>
</dbReference>
<organism evidence="10 11">
    <name type="scientific">Methanooceanicella nereidis</name>
    <dbReference type="NCBI Taxonomy" id="2052831"/>
    <lineage>
        <taxon>Archaea</taxon>
        <taxon>Methanobacteriati</taxon>
        <taxon>Methanobacteriota</taxon>
        <taxon>Stenosarchaea group</taxon>
        <taxon>Methanomicrobia</taxon>
        <taxon>Methanocellales</taxon>
        <taxon>Methanocellaceae</taxon>
        <taxon>Methanooceanicella</taxon>
    </lineage>
</organism>
<dbReference type="Pfam" id="PF21003">
    <property type="entry name" value="NucS_N"/>
    <property type="match status" value="1"/>
</dbReference>
<dbReference type="InterPro" id="IPR014001">
    <property type="entry name" value="Helicase_ATP-bd"/>
</dbReference>
<keyword evidence="5" id="KW-0067">ATP-binding</keyword>
<comment type="caution">
    <text evidence="10">The sequence shown here is derived from an EMBL/GenBank/DDBJ whole genome shotgun (WGS) entry which is preliminary data.</text>
</comment>
<dbReference type="InterPro" id="IPR010997">
    <property type="entry name" value="HRDC-like_sf"/>
</dbReference>
<accession>A0AAP2W5S2</accession>
<dbReference type="PANTHER" id="PTHR47961:SF6">
    <property type="entry name" value="DNA-DIRECTED DNA POLYMERASE"/>
    <property type="match status" value="1"/>
</dbReference>
<dbReference type="Gene3D" id="3.40.50.300">
    <property type="entry name" value="P-loop containing nucleotide triphosphate hydrolases"/>
    <property type="match status" value="2"/>
</dbReference>
<evidence type="ECO:0000259" key="7">
    <source>
        <dbReference type="PROSITE" id="PS50967"/>
    </source>
</evidence>
<dbReference type="InterPro" id="IPR001650">
    <property type="entry name" value="Helicase_C-like"/>
</dbReference>
<evidence type="ECO:0000256" key="1">
    <source>
        <dbReference type="ARBA" id="ARBA00005446"/>
    </source>
</evidence>
<dbReference type="InterPro" id="IPR004179">
    <property type="entry name" value="Sec63-dom"/>
</dbReference>
<protein>
    <submittedName>
        <fullName evidence="10">ATP-dependent helicase</fullName>
    </submittedName>
</protein>
<name>A0AAP2W5S2_9EURY</name>
<feature type="domain" description="Helicase ATP-binding" evidence="8">
    <location>
        <begin position="16"/>
        <end position="193"/>
    </location>
</feature>
<dbReference type="InterPro" id="IPR036388">
    <property type="entry name" value="WH-like_DNA-bd_sf"/>
</dbReference>
<dbReference type="SMART" id="SM00487">
    <property type="entry name" value="DEXDc"/>
    <property type="match status" value="1"/>
</dbReference>
<dbReference type="Pfam" id="PF00570">
    <property type="entry name" value="HRDC"/>
    <property type="match status" value="1"/>
</dbReference>
<keyword evidence="4 10" id="KW-0347">Helicase</keyword>
<dbReference type="SUPFAM" id="SSF158702">
    <property type="entry name" value="Sec63 N-terminal domain-like"/>
    <property type="match status" value="1"/>
</dbReference>
<dbReference type="Gene3D" id="1.10.3380.10">
    <property type="entry name" value="Sec63 N-terminal domain-like domain"/>
    <property type="match status" value="1"/>
</dbReference>